<evidence type="ECO:0000256" key="10">
    <source>
        <dbReference type="PIRSR" id="PIRSR000112-2"/>
    </source>
</evidence>
<comment type="similarity">
    <text evidence="1">Belongs to the iron-containing alcohol dehydrogenase family.</text>
</comment>
<evidence type="ECO:0000259" key="12">
    <source>
        <dbReference type="Pfam" id="PF00465"/>
    </source>
</evidence>
<comment type="pathway">
    <text evidence="5">Polyol metabolism; glycerol fermentation; glycerone phosphate from glycerol (oxidative route): step 1/2.</text>
</comment>
<dbReference type="PANTHER" id="PTHR43616">
    <property type="entry name" value="GLYCEROL DEHYDROGENASE"/>
    <property type="match status" value="1"/>
</dbReference>
<evidence type="ECO:0000256" key="8">
    <source>
        <dbReference type="ARBA" id="ARBA00049006"/>
    </source>
</evidence>
<dbReference type="GO" id="GO:0008888">
    <property type="term" value="F:glycerol dehydrogenase (NAD+) activity"/>
    <property type="evidence" value="ECO:0007669"/>
    <property type="project" value="UniProtKB-EC"/>
</dbReference>
<dbReference type="OrthoDB" id="5198708at2"/>
<evidence type="ECO:0000256" key="6">
    <source>
        <dbReference type="ARBA" id="ARBA00039147"/>
    </source>
</evidence>
<feature type="binding site" evidence="10">
    <location>
        <position position="127"/>
    </location>
    <ligand>
        <name>glycerol</name>
        <dbReference type="ChEBI" id="CHEBI:17754"/>
    </ligand>
</feature>
<feature type="binding site" evidence="11">
    <location>
        <position position="43"/>
    </location>
    <ligand>
        <name>NAD(+)</name>
        <dbReference type="ChEBI" id="CHEBI:57540"/>
    </ligand>
</feature>
<evidence type="ECO:0000256" key="2">
    <source>
        <dbReference type="ARBA" id="ARBA00022723"/>
    </source>
</evidence>
<accession>A0A1M5CJF7</accession>
<evidence type="ECO:0000256" key="7">
    <source>
        <dbReference type="ARBA" id="ARBA00040132"/>
    </source>
</evidence>
<organism evidence="13 14">
    <name type="scientific">Lactonifactor longoviformis DSM 17459</name>
    <dbReference type="NCBI Taxonomy" id="1122155"/>
    <lineage>
        <taxon>Bacteria</taxon>
        <taxon>Bacillati</taxon>
        <taxon>Bacillota</taxon>
        <taxon>Clostridia</taxon>
        <taxon>Eubacteriales</taxon>
        <taxon>Clostridiaceae</taxon>
        <taxon>Lactonifactor</taxon>
    </lineage>
</organism>
<dbReference type="InterPro" id="IPR001670">
    <property type="entry name" value="ADH_Fe/GldA"/>
</dbReference>
<dbReference type="CDD" id="cd08170">
    <property type="entry name" value="GlyDH"/>
    <property type="match status" value="1"/>
</dbReference>
<reference evidence="13 14" key="1">
    <citation type="submission" date="2016-11" db="EMBL/GenBank/DDBJ databases">
        <authorList>
            <person name="Jaros S."/>
            <person name="Januszkiewicz K."/>
            <person name="Wedrychowicz H."/>
        </authorList>
    </citation>
    <scope>NUCLEOTIDE SEQUENCE [LARGE SCALE GENOMIC DNA]</scope>
    <source>
        <strain evidence="13 14">DSM 17459</strain>
    </source>
</reference>
<feature type="binding site" evidence="9">
    <location>
        <position position="262"/>
    </location>
    <ligand>
        <name>glycerol</name>
        <dbReference type="ChEBI" id="CHEBI:17754"/>
    </ligand>
</feature>
<feature type="binding site" evidence="11">
    <location>
        <begin position="100"/>
        <end position="104"/>
    </location>
    <ligand>
        <name>NAD(+)</name>
        <dbReference type="ChEBI" id="CHEBI:57540"/>
    </ligand>
</feature>
<dbReference type="NCBIfam" id="NF006941">
    <property type="entry name" value="PRK09423.1"/>
    <property type="match status" value="1"/>
</dbReference>
<keyword evidence="9" id="KW-0862">Zinc</keyword>
<dbReference type="PIRSF" id="PIRSF000112">
    <property type="entry name" value="Glycerol_dehydrogenase"/>
    <property type="match status" value="1"/>
</dbReference>
<dbReference type="PANTHER" id="PTHR43616:SF5">
    <property type="entry name" value="GLYCEROL DEHYDROGENASE 1"/>
    <property type="match status" value="1"/>
</dbReference>
<comment type="catalytic activity">
    <reaction evidence="8">
        <text>glycerol + NAD(+) = dihydroxyacetone + NADH + H(+)</text>
        <dbReference type="Rhea" id="RHEA:13769"/>
        <dbReference type="ChEBI" id="CHEBI:15378"/>
        <dbReference type="ChEBI" id="CHEBI:16016"/>
        <dbReference type="ChEBI" id="CHEBI:17754"/>
        <dbReference type="ChEBI" id="CHEBI:57540"/>
        <dbReference type="ChEBI" id="CHEBI:57945"/>
        <dbReference type="EC" id="1.1.1.6"/>
    </reaction>
</comment>
<dbReference type="SUPFAM" id="SSF56796">
    <property type="entry name" value="Dehydroquinate synthase-like"/>
    <property type="match status" value="1"/>
</dbReference>
<feature type="domain" description="Alcohol dehydrogenase iron-type/glycerol dehydrogenase GldA" evidence="12">
    <location>
        <begin position="14"/>
        <end position="160"/>
    </location>
</feature>
<name>A0A1M5CJF7_9CLOT</name>
<dbReference type="EC" id="1.1.1.6" evidence="6"/>
<dbReference type="STRING" id="1122155.SAMN02745158_04178"/>
<comment type="cofactor">
    <cofactor evidence="9">
        <name>Zn(2+)</name>
        <dbReference type="ChEBI" id="CHEBI:29105"/>
    </cofactor>
    <text evidence="9">Binds 1 zinc ion per subunit.</text>
</comment>
<evidence type="ECO:0000256" key="9">
    <source>
        <dbReference type="PIRSR" id="PIRSR000112-1"/>
    </source>
</evidence>
<proteinExistence type="inferred from homology"/>
<dbReference type="InterPro" id="IPR016205">
    <property type="entry name" value="Glycerol_DH"/>
</dbReference>
<dbReference type="GO" id="GO:0046872">
    <property type="term" value="F:metal ion binding"/>
    <property type="evidence" value="ECO:0007669"/>
    <property type="project" value="UniProtKB-KW"/>
</dbReference>
<evidence type="ECO:0000256" key="1">
    <source>
        <dbReference type="ARBA" id="ARBA00007358"/>
    </source>
</evidence>
<evidence type="ECO:0000256" key="3">
    <source>
        <dbReference type="ARBA" id="ARBA00023002"/>
    </source>
</evidence>
<dbReference type="AlphaFoldDB" id="A0A1M5CJF7"/>
<dbReference type="Proteomes" id="UP000184245">
    <property type="component" value="Unassembled WGS sequence"/>
</dbReference>
<protein>
    <recommendedName>
        <fullName evidence="7">Glycerol dehydrogenase</fullName>
        <ecNumber evidence="6">1.1.1.6</ecNumber>
    </recommendedName>
</protein>
<dbReference type="Gene3D" id="3.40.50.1970">
    <property type="match status" value="1"/>
</dbReference>
<feature type="binding site" evidence="9">
    <location>
        <position position="279"/>
    </location>
    <ligand>
        <name>glycerol</name>
        <dbReference type="ChEBI" id="CHEBI:17754"/>
    </ligand>
</feature>
<feature type="binding site" evidence="11">
    <location>
        <begin position="122"/>
        <end position="125"/>
    </location>
    <ligand>
        <name>NAD(+)</name>
        <dbReference type="ChEBI" id="CHEBI:57540"/>
    </ligand>
</feature>
<evidence type="ECO:0000256" key="4">
    <source>
        <dbReference type="ARBA" id="ARBA00023027"/>
    </source>
</evidence>
<keyword evidence="14" id="KW-1185">Reference proteome</keyword>
<keyword evidence="4 11" id="KW-0520">NAD</keyword>
<dbReference type="Pfam" id="PF00465">
    <property type="entry name" value="Fe-ADH"/>
    <property type="match status" value="1"/>
</dbReference>
<dbReference type="PROSITE" id="PS00913">
    <property type="entry name" value="ADH_IRON_1"/>
    <property type="match status" value="1"/>
</dbReference>
<gene>
    <name evidence="13" type="ORF">SAMN02745158_04178</name>
</gene>
<dbReference type="EMBL" id="FQVI01000041">
    <property type="protein sequence ID" value="SHF54848.1"/>
    <property type="molecule type" value="Genomic_DNA"/>
</dbReference>
<feature type="binding site" evidence="9">
    <location>
        <position position="177"/>
    </location>
    <ligand>
        <name>glycerol</name>
        <dbReference type="ChEBI" id="CHEBI:17754"/>
    </ligand>
</feature>
<feature type="binding site" evidence="11">
    <location>
        <position position="137"/>
    </location>
    <ligand>
        <name>NAD(+)</name>
        <dbReference type="ChEBI" id="CHEBI:57540"/>
    </ligand>
</feature>
<sequence>MTMIQHQTRAFGSPSRYIQGRCELENLKEYTDAYGKKVFILVDTFFFKEYKEKFEALYAGGDSTVIVEEFSGEITAEKIDEIAEGLRSFGPEVVAGMGGGKTMDTAKAVSDIFKAVTVIIPTTASTDAPTIGLSVIYTETGEHVGPRHYVKNPDLVLLDTDIISKAPVRFLIAGMGDALATFIETRANLQSHSPNYVGKGFCSTIAVGAIAEACHKTILEKGARARRAAERGLCTIDVEDVIEANTLLSGLGVQNSSCAGAHSIAEGITVLPACQKLLHGEVVAFGILVQLMIEGRPNEEIEEIYAFFREVGLPSTFADLGLENVTDEEIMSVAEESLKSYWDVEPFPVTAQMIHDAMILADIQGRRFRAQA</sequence>
<evidence type="ECO:0000256" key="5">
    <source>
        <dbReference type="ARBA" id="ARBA00037918"/>
    </source>
</evidence>
<evidence type="ECO:0000256" key="11">
    <source>
        <dbReference type="PIRSR" id="PIRSR000112-3"/>
    </source>
</evidence>
<dbReference type="RefSeq" id="WP_072854702.1">
    <property type="nucleotide sequence ID" value="NZ_FQVI01000041.1"/>
</dbReference>
<dbReference type="Gene3D" id="1.20.1090.10">
    <property type="entry name" value="Dehydroquinate synthase-like - alpha domain"/>
    <property type="match status" value="1"/>
</dbReference>
<feature type="binding site" evidence="11">
    <location>
        <position position="133"/>
    </location>
    <ligand>
        <name>NAD(+)</name>
        <dbReference type="ChEBI" id="CHEBI:57540"/>
    </ligand>
</feature>
<evidence type="ECO:0000313" key="13">
    <source>
        <dbReference type="EMBL" id="SHF54848.1"/>
    </source>
</evidence>
<keyword evidence="3" id="KW-0560">Oxidoreductase</keyword>
<evidence type="ECO:0000313" key="14">
    <source>
        <dbReference type="Proteomes" id="UP000184245"/>
    </source>
</evidence>
<dbReference type="InterPro" id="IPR018211">
    <property type="entry name" value="ADH_Fe_CS"/>
</dbReference>
<keyword evidence="2 9" id="KW-0479">Metal-binding</keyword>